<evidence type="ECO:0000259" key="5">
    <source>
        <dbReference type="PROSITE" id="PS51063"/>
    </source>
</evidence>
<dbReference type="AlphaFoldDB" id="A0A6G2BAY2"/>
<proteinExistence type="predicted"/>
<dbReference type="SUPFAM" id="SSF46785">
    <property type="entry name" value="Winged helix' DNA-binding domain"/>
    <property type="match status" value="1"/>
</dbReference>
<evidence type="ECO:0000256" key="1">
    <source>
        <dbReference type="ARBA" id="ARBA00023015"/>
    </source>
</evidence>
<protein>
    <submittedName>
        <fullName evidence="6">Helix-turn-helix domain-containing protein</fullName>
    </submittedName>
</protein>
<dbReference type="EMBL" id="WIXO01000001">
    <property type="protein sequence ID" value="MTE19435.1"/>
    <property type="molecule type" value="Genomic_DNA"/>
</dbReference>
<reference evidence="6 7" key="1">
    <citation type="submission" date="2019-11" db="EMBL/GenBank/DDBJ databases">
        <authorList>
            <person name="Yuan L."/>
        </authorList>
    </citation>
    <scope>NUCLEOTIDE SEQUENCE [LARGE SCALE GENOMIC DNA]</scope>
    <source>
        <strain evidence="6 7">TRM43335</strain>
    </source>
</reference>
<dbReference type="RefSeq" id="WP_155070784.1">
    <property type="nucleotide sequence ID" value="NZ_WIXO01000001.1"/>
</dbReference>
<dbReference type="CDD" id="cd00038">
    <property type="entry name" value="CAP_ED"/>
    <property type="match status" value="1"/>
</dbReference>
<evidence type="ECO:0000313" key="6">
    <source>
        <dbReference type="EMBL" id="MTE19435.1"/>
    </source>
</evidence>
<sequence length="235" mass="25746">MSSQFPRRTAFWSVLDPPARTELLRLGEERSYAPREVLLHQHEESEHVLVLRRGHVKVTAASHLGYEAVLGIRDPGDLLGEQACLEGRPRSATVTALTDASALIVPARAFTAAQRSMPTIATGVQSVLSARLREADRYRTAVGAGSVQARLASLLLDLAERYGAPLGSGETVVRLPLSQDDLSGLVLSSRRTVSRVLEQWRRQGWVRTGRHRLVIGDPDALKRTAEDHPPRAESA</sequence>
<name>A0A6G2BAY2_9ACTN</name>
<dbReference type="GO" id="GO:0003677">
    <property type="term" value="F:DNA binding"/>
    <property type="evidence" value="ECO:0007669"/>
    <property type="project" value="UniProtKB-KW"/>
</dbReference>
<keyword evidence="2" id="KW-0238">DNA-binding</keyword>
<dbReference type="Gene3D" id="1.10.10.10">
    <property type="entry name" value="Winged helix-like DNA-binding domain superfamily/Winged helix DNA-binding domain"/>
    <property type="match status" value="1"/>
</dbReference>
<dbReference type="PANTHER" id="PTHR24567">
    <property type="entry name" value="CRP FAMILY TRANSCRIPTIONAL REGULATORY PROTEIN"/>
    <property type="match status" value="1"/>
</dbReference>
<dbReference type="InterPro" id="IPR000595">
    <property type="entry name" value="cNMP-bd_dom"/>
</dbReference>
<dbReference type="InterPro" id="IPR036390">
    <property type="entry name" value="WH_DNA-bd_sf"/>
</dbReference>
<dbReference type="Proteomes" id="UP000473014">
    <property type="component" value="Unassembled WGS sequence"/>
</dbReference>
<organism evidence="6 7">
    <name type="scientific">Streptomyces taklimakanensis</name>
    <dbReference type="NCBI Taxonomy" id="2569853"/>
    <lineage>
        <taxon>Bacteria</taxon>
        <taxon>Bacillati</taxon>
        <taxon>Actinomycetota</taxon>
        <taxon>Actinomycetes</taxon>
        <taxon>Kitasatosporales</taxon>
        <taxon>Streptomycetaceae</taxon>
        <taxon>Streptomyces</taxon>
    </lineage>
</organism>
<evidence type="ECO:0000256" key="3">
    <source>
        <dbReference type="ARBA" id="ARBA00023163"/>
    </source>
</evidence>
<comment type="caution">
    <text evidence="6">The sequence shown here is derived from an EMBL/GenBank/DDBJ whole genome shotgun (WGS) entry which is preliminary data.</text>
</comment>
<keyword evidence="7" id="KW-1185">Reference proteome</keyword>
<gene>
    <name evidence="6" type="ORF">F0L17_09905</name>
</gene>
<dbReference type="GO" id="GO:0005829">
    <property type="term" value="C:cytosol"/>
    <property type="evidence" value="ECO:0007669"/>
    <property type="project" value="TreeGrafter"/>
</dbReference>
<dbReference type="SMART" id="SM00419">
    <property type="entry name" value="HTH_CRP"/>
    <property type="match status" value="1"/>
</dbReference>
<dbReference type="Pfam" id="PF00027">
    <property type="entry name" value="cNMP_binding"/>
    <property type="match status" value="1"/>
</dbReference>
<dbReference type="Gene3D" id="2.60.120.10">
    <property type="entry name" value="Jelly Rolls"/>
    <property type="match status" value="1"/>
</dbReference>
<feature type="domain" description="HTH crp-type" evidence="5">
    <location>
        <begin position="145"/>
        <end position="219"/>
    </location>
</feature>
<dbReference type="OrthoDB" id="41390at2"/>
<dbReference type="PROSITE" id="PS51063">
    <property type="entry name" value="HTH_CRP_2"/>
    <property type="match status" value="1"/>
</dbReference>
<dbReference type="PANTHER" id="PTHR24567:SF74">
    <property type="entry name" value="HTH-TYPE TRANSCRIPTIONAL REGULATOR ARCR"/>
    <property type="match status" value="1"/>
</dbReference>
<dbReference type="InterPro" id="IPR036388">
    <property type="entry name" value="WH-like_DNA-bd_sf"/>
</dbReference>
<dbReference type="Pfam" id="PF13545">
    <property type="entry name" value="HTH_Crp_2"/>
    <property type="match status" value="1"/>
</dbReference>
<evidence type="ECO:0000313" key="7">
    <source>
        <dbReference type="Proteomes" id="UP000473014"/>
    </source>
</evidence>
<dbReference type="InterPro" id="IPR018490">
    <property type="entry name" value="cNMP-bd_dom_sf"/>
</dbReference>
<evidence type="ECO:0000259" key="4">
    <source>
        <dbReference type="PROSITE" id="PS50042"/>
    </source>
</evidence>
<dbReference type="SMART" id="SM00100">
    <property type="entry name" value="cNMP"/>
    <property type="match status" value="1"/>
</dbReference>
<dbReference type="GO" id="GO:0003700">
    <property type="term" value="F:DNA-binding transcription factor activity"/>
    <property type="evidence" value="ECO:0007669"/>
    <property type="project" value="TreeGrafter"/>
</dbReference>
<dbReference type="InterPro" id="IPR014710">
    <property type="entry name" value="RmlC-like_jellyroll"/>
</dbReference>
<keyword evidence="3" id="KW-0804">Transcription</keyword>
<dbReference type="PROSITE" id="PS50042">
    <property type="entry name" value="CNMP_BINDING_3"/>
    <property type="match status" value="1"/>
</dbReference>
<dbReference type="InterPro" id="IPR050397">
    <property type="entry name" value="Env_Response_Regulators"/>
</dbReference>
<keyword evidence="1" id="KW-0805">Transcription regulation</keyword>
<dbReference type="SUPFAM" id="SSF51206">
    <property type="entry name" value="cAMP-binding domain-like"/>
    <property type="match status" value="1"/>
</dbReference>
<feature type="domain" description="Cyclic nucleotide-binding" evidence="4">
    <location>
        <begin position="11"/>
        <end position="110"/>
    </location>
</feature>
<accession>A0A6G2BAY2</accession>
<evidence type="ECO:0000256" key="2">
    <source>
        <dbReference type="ARBA" id="ARBA00023125"/>
    </source>
</evidence>
<dbReference type="InterPro" id="IPR012318">
    <property type="entry name" value="HTH_CRP"/>
</dbReference>